<evidence type="ECO:0000313" key="3">
    <source>
        <dbReference type="Proteomes" id="UP000017836"/>
    </source>
</evidence>
<protein>
    <submittedName>
        <fullName evidence="2">Uncharacterized protein</fullName>
    </submittedName>
</protein>
<dbReference type="HOGENOM" id="CLU_1770561_0_0_1"/>
<dbReference type="Proteomes" id="UP000017836">
    <property type="component" value="Unassembled WGS sequence"/>
</dbReference>
<dbReference type="EMBL" id="KI392069">
    <property type="protein sequence ID" value="ERN19302.1"/>
    <property type="molecule type" value="Genomic_DNA"/>
</dbReference>
<evidence type="ECO:0000256" key="1">
    <source>
        <dbReference type="SAM" id="Phobius"/>
    </source>
</evidence>
<reference evidence="3" key="1">
    <citation type="journal article" date="2013" name="Science">
        <title>The Amborella genome and the evolution of flowering plants.</title>
        <authorList>
            <consortium name="Amborella Genome Project"/>
        </authorList>
    </citation>
    <scope>NUCLEOTIDE SEQUENCE [LARGE SCALE GENOMIC DNA]</scope>
</reference>
<sequence>MRGVRGLCIVVLASGTCSLAPAAFRLPLASYLDTCRILVTLIWFCWINHSLKLFRMAPMTFVVSLDTSWDFILVVLSLDFRPIIARQPWSILTSDMLVRVYHVDGYGLTCQHVISVLLASLFPTWQKSSGLATLKMELTTLALLLDF</sequence>
<feature type="transmembrane region" description="Helical" evidence="1">
    <location>
        <begin position="59"/>
        <end position="78"/>
    </location>
</feature>
<accession>U5DCZ8</accession>
<gene>
    <name evidence="2" type="ORF">AMTR_s00069p00042910</name>
</gene>
<proteinExistence type="predicted"/>
<keyword evidence="1" id="KW-0812">Transmembrane</keyword>
<keyword evidence="1" id="KW-0472">Membrane</keyword>
<dbReference type="Gramene" id="ERN19302">
    <property type="protein sequence ID" value="ERN19302"/>
    <property type="gene ID" value="AMTR_s00069p00042910"/>
</dbReference>
<evidence type="ECO:0000313" key="2">
    <source>
        <dbReference type="EMBL" id="ERN19302.1"/>
    </source>
</evidence>
<name>U5DCZ8_AMBTC</name>
<keyword evidence="3" id="KW-1185">Reference proteome</keyword>
<organism evidence="2 3">
    <name type="scientific">Amborella trichopoda</name>
    <dbReference type="NCBI Taxonomy" id="13333"/>
    <lineage>
        <taxon>Eukaryota</taxon>
        <taxon>Viridiplantae</taxon>
        <taxon>Streptophyta</taxon>
        <taxon>Embryophyta</taxon>
        <taxon>Tracheophyta</taxon>
        <taxon>Spermatophyta</taxon>
        <taxon>Magnoliopsida</taxon>
        <taxon>Amborellales</taxon>
        <taxon>Amborellaceae</taxon>
        <taxon>Amborella</taxon>
    </lineage>
</organism>
<keyword evidence="1" id="KW-1133">Transmembrane helix</keyword>
<dbReference type="AlphaFoldDB" id="U5DCZ8"/>